<dbReference type="Gene3D" id="3.30.50.10">
    <property type="entry name" value="Erythroid Transcription Factor GATA-1, subunit A"/>
    <property type="match status" value="1"/>
</dbReference>
<dbReference type="PROSITE" id="PS50114">
    <property type="entry name" value="GATA_ZN_FINGER_2"/>
    <property type="match status" value="1"/>
</dbReference>
<feature type="compositionally biased region" description="Basic residues" evidence="5">
    <location>
        <begin position="255"/>
        <end position="266"/>
    </location>
</feature>
<dbReference type="GO" id="GO:0006355">
    <property type="term" value="P:regulation of DNA-templated transcription"/>
    <property type="evidence" value="ECO:0007669"/>
    <property type="project" value="InterPro"/>
</dbReference>
<evidence type="ECO:0000256" key="3">
    <source>
        <dbReference type="ARBA" id="ARBA00022833"/>
    </source>
</evidence>
<accession>A0A0C9QUV9</accession>
<dbReference type="Pfam" id="PF00320">
    <property type="entry name" value="GATA"/>
    <property type="match status" value="1"/>
</dbReference>
<keyword evidence="2 4" id="KW-0863">Zinc-finger</keyword>
<evidence type="ECO:0000313" key="7">
    <source>
        <dbReference type="EMBL" id="JAG88444.1"/>
    </source>
</evidence>
<dbReference type="EMBL" id="GCHU01007822">
    <property type="protein sequence ID" value="JAG88445.1"/>
    <property type="molecule type" value="Transcribed_RNA"/>
</dbReference>
<dbReference type="CDD" id="cd00202">
    <property type="entry name" value="ZnF_GATA"/>
    <property type="match status" value="1"/>
</dbReference>
<dbReference type="GO" id="GO:0008270">
    <property type="term" value="F:zinc ion binding"/>
    <property type="evidence" value="ECO:0007669"/>
    <property type="project" value="UniProtKB-KW"/>
</dbReference>
<dbReference type="EMBL" id="GCHU01007823">
    <property type="protein sequence ID" value="JAG88444.1"/>
    <property type="molecule type" value="Transcribed_RNA"/>
</dbReference>
<feature type="region of interest" description="Disordered" evidence="5">
    <location>
        <begin position="206"/>
        <end position="320"/>
    </location>
</feature>
<evidence type="ECO:0000256" key="2">
    <source>
        <dbReference type="ARBA" id="ARBA00022771"/>
    </source>
</evidence>
<sequence length="366" mass="39550">MLQGPAAYFSPPVYGHSHYKKFWLKKMETEDDPAGSASGAPPSVDGGGVLLRNKSSYAVNYPPLELKGTSPPTAAVRAAATVKSVEEKVKCSQKSELDYALALGVGVSMDEDVNTTESWDGFSSAEEKFDKFTAPAYNSVAAAAAAHEEALMANTVSFSSSNNGSSPRAVTRVCADCKTVKTPLWRNGPRGPKSLCNACGIRYKKLGKRPSSNGERPSSPSTPPIFPSGKQIMKVNGKRKREAATTDGGKGRQARDHHHHHRKKVKALGGLERFGSDRFSIGPSSLHSSSSSPSRSESESDSPGFRNGDYYDGEEGNRSREALRRWRQVERIRKGLLRYGKLRSMAKDEEEGAVLLMALSCGVAFC</sequence>
<dbReference type="PANTHER" id="PTHR47255">
    <property type="entry name" value="GATA TRANSCRIPTION FACTOR 22-RELATED"/>
    <property type="match status" value="1"/>
</dbReference>
<dbReference type="InterPro" id="IPR013088">
    <property type="entry name" value="Znf_NHR/GATA"/>
</dbReference>
<protein>
    <submittedName>
        <fullName evidence="8">TSA: Wollemia nobilis Ref_Wollemi_Transcript_7873_1747 transcribed RNA sequence</fullName>
    </submittedName>
    <submittedName>
        <fullName evidence="7">TSA: Wollemia nobilis Ref_Wollemi_Transcript_7874_1625 transcribed RNA sequence</fullName>
    </submittedName>
</protein>
<dbReference type="SUPFAM" id="SSF57716">
    <property type="entry name" value="Glucocorticoid receptor-like (DNA-binding domain)"/>
    <property type="match status" value="1"/>
</dbReference>
<evidence type="ECO:0000256" key="5">
    <source>
        <dbReference type="SAM" id="MobiDB-lite"/>
    </source>
</evidence>
<feature type="compositionally biased region" description="Low complexity" evidence="5">
    <location>
        <begin position="280"/>
        <end position="295"/>
    </location>
</feature>
<reference evidence="8" key="1">
    <citation type="submission" date="2015-02" db="EMBL/GenBank/DDBJ databases">
        <title>A transcriptome of Wollemia nobilis - a relic of Gondwana.</title>
        <authorList>
            <person name="Chia J.Y."/>
            <person name="Leong Y.S."/>
            <person name="Abdul Karim S."/>
            <person name="Wan Azmi N."/>
            <person name="Hercus R."/>
            <person name="Croft L."/>
        </authorList>
    </citation>
    <scope>NUCLEOTIDE SEQUENCE</scope>
    <source>
        <strain evidence="8">MaeBrown</strain>
        <tissue evidence="8">Leaf</tissue>
    </source>
</reference>
<evidence type="ECO:0000256" key="4">
    <source>
        <dbReference type="PROSITE-ProRule" id="PRU00094"/>
    </source>
</evidence>
<dbReference type="GO" id="GO:0043565">
    <property type="term" value="F:sequence-specific DNA binding"/>
    <property type="evidence" value="ECO:0007669"/>
    <property type="project" value="InterPro"/>
</dbReference>
<evidence type="ECO:0000313" key="8">
    <source>
        <dbReference type="EMBL" id="JAG88445.1"/>
    </source>
</evidence>
<feature type="domain" description="GATA-type" evidence="6">
    <location>
        <begin position="168"/>
        <end position="204"/>
    </location>
</feature>
<dbReference type="PROSITE" id="PS00344">
    <property type="entry name" value="GATA_ZN_FINGER_1"/>
    <property type="match status" value="1"/>
</dbReference>
<dbReference type="PANTHER" id="PTHR47255:SF4">
    <property type="entry name" value="GATA ZINC FINGER DOMAIN-CONTAINING PROTEIN 12"/>
    <property type="match status" value="1"/>
</dbReference>
<dbReference type="InterPro" id="IPR052138">
    <property type="entry name" value="GATA_ZnFinger_Domain"/>
</dbReference>
<name>A0A0C9QUV9_9CONI</name>
<organism evidence="8">
    <name type="scientific">Wollemia nobilis</name>
    <dbReference type="NCBI Taxonomy" id="56998"/>
    <lineage>
        <taxon>Eukaryota</taxon>
        <taxon>Viridiplantae</taxon>
        <taxon>Streptophyta</taxon>
        <taxon>Embryophyta</taxon>
        <taxon>Tracheophyta</taxon>
        <taxon>Spermatophyta</taxon>
        <taxon>Pinopsida</taxon>
        <taxon>Pinidae</taxon>
        <taxon>Conifers II</taxon>
        <taxon>Araucariales</taxon>
        <taxon>Araucariaceae</taxon>
        <taxon>Wollemia</taxon>
    </lineage>
</organism>
<keyword evidence="1" id="KW-0479">Metal-binding</keyword>
<proteinExistence type="predicted"/>
<dbReference type="SMART" id="SM00401">
    <property type="entry name" value="ZnF_GATA"/>
    <property type="match status" value="1"/>
</dbReference>
<keyword evidence="3" id="KW-0862">Zinc</keyword>
<dbReference type="AlphaFoldDB" id="A0A0C9QUV9"/>
<dbReference type="InterPro" id="IPR000679">
    <property type="entry name" value="Znf_GATA"/>
</dbReference>
<evidence type="ECO:0000256" key="1">
    <source>
        <dbReference type="ARBA" id="ARBA00022723"/>
    </source>
</evidence>
<evidence type="ECO:0000259" key="6">
    <source>
        <dbReference type="PROSITE" id="PS50114"/>
    </source>
</evidence>